<keyword evidence="1" id="KW-0732">Signal</keyword>
<evidence type="ECO:0000313" key="3">
    <source>
        <dbReference type="Proteomes" id="UP000014568"/>
    </source>
</evidence>
<dbReference type="InterPro" id="IPR026457">
    <property type="entry name" value="CSLREA_Nterm"/>
</dbReference>
<dbReference type="RefSeq" id="WP_016656922.1">
    <property type="nucleotide sequence ID" value="NZ_KE340353.1"/>
</dbReference>
<keyword evidence="3" id="KW-1185">Reference proteome</keyword>
<comment type="caution">
    <text evidence="2">The sequence shown here is derived from an EMBL/GenBank/DDBJ whole genome shotgun (WGS) entry which is preliminary data.</text>
</comment>
<name>S3MYK8_9GAMM</name>
<dbReference type="SUPFAM" id="SSF51126">
    <property type="entry name" value="Pectin lyase-like"/>
    <property type="match status" value="1"/>
</dbReference>
<dbReference type="Gene3D" id="2.160.20.10">
    <property type="entry name" value="Single-stranded right-handed beta-helix, Pectin lyase-like"/>
    <property type="match status" value="1"/>
</dbReference>
<gene>
    <name evidence="2" type="ORF">F945_02522</name>
</gene>
<feature type="chain" id="PRO_5004512201" evidence="1">
    <location>
        <begin position="20"/>
        <end position="613"/>
    </location>
</feature>
<dbReference type="InterPro" id="IPR011050">
    <property type="entry name" value="Pectin_lyase_fold/virulence"/>
</dbReference>
<dbReference type="AlphaFoldDB" id="S3MYK8"/>
<protein>
    <submittedName>
        <fullName evidence="2">Rhombotarget A</fullName>
    </submittedName>
</protein>
<dbReference type="InterPro" id="IPR026454">
    <property type="entry name" value="Rhombotarget_A"/>
</dbReference>
<dbReference type="Proteomes" id="UP000014568">
    <property type="component" value="Unassembled WGS sequence"/>
</dbReference>
<dbReference type="EMBL" id="ATGI01000032">
    <property type="protein sequence ID" value="EPF71493.1"/>
    <property type="molecule type" value="Genomic_DNA"/>
</dbReference>
<dbReference type="NCBIfam" id="TIGR04212">
    <property type="entry name" value="GlyGly_RbtA"/>
    <property type="match status" value="1"/>
</dbReference>
<evidence type="ECO:0000313" key="2">
    <source>
        <dbReference type="EMBL" id="EPF71493.1"/>
    </source>
</evidence>
<dbReference type="eggNOG" id="ENOG5033SCE">
    <property type="taxonomic scope" value="Bacteria"/>
</dbReference>
<evidence type="ECO:0000256" key="1">
    <source>
        <dbReference type="SAM" id="SignalP"/>
    </source>
</evidence>
<proteinExistence type="predicted"/>
<dbReference type="PATRIC" id="fig|421052.3.peg.2466"/>
<dbReference type="HOGENOM" id="CLU_031523_0_0_6"/>
<feature type="signal peptide" evidence="1">
    <location>
        <begin position="1"/>
        <end position="19"/>
    </location>
</feature>
<dbReference type="OrthoDB" id="6712914at2"/>
<dbReference type="NCBIfam" id="TIGR04214">
    <property type="entry name" value="CSLREA_Nterm"/>
    <property type="match status" value="1"/>
</dbReference>
<organism evidence="2 3">
    <name type="scientific">Acinetobacter rudis CIP 110305</name>
    <dbReference type="NCBI Taxonomy" id="421052"/>
    <lineage>
        <taxon>Bacteria</taxon>
        <taxon>Pseudomonadati</taxon>
        <taxon>Pseudomonadota</taxon>
        <taxon>Gammaproteobacteria</taxon>
        <taxon>Moraxellales</taxon>
        <taxon>Moraxellaceae</taxon>
        <taxon>Acinetobacter</taxon>
    </lineage>
</organism>
<accession>S3MYK8</accession>
<reference evidence="2 3" key="1">
    <citation type="submission" date="2013-06" db="EMBL/GenBank/DDBJ databases">
        <title>The Genome Sequence of Acinetobacter rudis CIP 110305.</title>
        <authorList>
            <consortium name="The Broad Institute Genome Sequencing Platform"/>
            <consortium name="The Broad Institute Genome Sequencing Center for Infectious Disease"/>
            <person name="Cerqueira G."/>
            <person name="Feldgarden M."/>
            <person name="Courvalin P."/>
            <person name="Perichon B."/>
            <person name="Grillot-Courvalin C."/>
            <person name="Clermont D."/>
            <person name="Rocha E."/>
            <person name="Yoon E.-J."/>
            <person name="Nemec A."/>
            <person name="Young S.K."/>
            <person name="Zeng Q."/>
            <person name="Gargeya S."/>
            <person name="Fitzgerald M."/>
            <person name="Abouelleil A."/>
            <person name="Alvarado L."/>
            <person name="Berlin A.M."/>
            <person name="Chapman S.B."/>
            <person name="Dewar J."/>
            <person name="Goldberg J."/>
            <person name="Griggs A."/>
            <person name="Gujja S."/>
            <person name="Hansen M."/>
            <person name="Howarth C."/>
            <person name="Imamovic A."/>
            <person name="Larimer J."/>
            <person name="McCowan C."/>
            <person name="Murphy C."/>
            <person name="Pearson M."/>
            <person name="Priest M."/>
            <person name="Roberts A."/>
            <person name="Saif S."/>
            <person name="Shea T."/>
            <person name="Sykes S."/>
            <person name="Wortman J."/>
            <person name="Nusbaum C."/>
            <person name="Birren B."/>
        </authorList>
    </citation>
    <scope>NUCLEOTIDE SEQUENCE [LARGE SCALE GENOMIC DNA]</scope>
    <source>
        <strain evidence="2 3">CIP 110305</strain>
    </source>
</reference>
<dbReference type="InterPro" id="IPR012334">
    <property type="entry name" value="Pectin_lyas_fold"/>
</dbReference>
<dbReference type="STRING" id="632955.GCA_000829675_01737"/>
<sequence>MLKRSVVLGLCIGASQINAAPIYVTTTEDTVADDKQCSLREAIEYINLGMPKEGHNGCGGEGAENTIYLKAKTEYKLKSQVKIQNNLILRTESEQGADETRPEIYNATIKMTGKDRLFWIERHSESANSEDPKPGPILASFFRLTLKGCNDDQCQDQGGLIYNKENIEVTRSQLQGGKARLGGAIYNAGEYKEGQSLSTVKMFNALFKDNKAVQGAVIYSDLPQYIGTGLVLRDNEVTDVNAALMEIKTPFTEEQLKKLGNTLLRGVSNSTVFNNKGFVIRVVDGMSLNNNTIILNNKGLIVDSPLKQAYVANSILLNNGQQDCQVKGTVEANNMTNNLYSAGCEGKQGQVLPKGTVLLAGKSIDAECDIDSEGILCPFNNKSKDSDWGFFKPRLLNRYKFITDSPIVNRGPILGEQEILSCAAMDQREKPRPVNQPEHCDRGAIELYVDTLNTERVGKDIFYGQVATMTLDEQLKDGELVRPEVCVGLFGQRPDGQNWQPGCLKTVQSNSTLTSKGSLSISQAGVLTYVPNGNWHGLDEFTTLVVTTTTRFTDSTNPYVSIPTRIVQGPQDGIDNKKVGGGGSTGLWGLLGLGAVAALRLASRKRGAKHDSI</sequence>